<dbReference type="Proteomes" id="UP001552299">
    <property type="component" value="Unassembled WGS sequence"/>
</dbReference>
<dbReference type="GO" id="GO:0003723">
    <property type="term" value="F:RNA binding"/>
    <property type="evidence" value="ECO:0007669"/>
    <property type="project" value="UniProtKB-UniRule"/>
</dbReference>
<reference evidence="4 5" key="1">
    <citation type="journal article" date="2024" name="Plant Biotechnol. J.">
        <title>Dendrobium thyrsiflorum genome and its molecular insights into genes involved in important horticultural traits.</title>
        <authorList>
            <person name="Chen B."/>
            <person name="Wang J.Y."/>
            <person name="Zheng P.J."/>
            <person name="Li K.L."/>
            <person name="Liang Y.M."/>
            <person name="Chen X.F."/>
            <person name="Zhang C."/>
            <person name="Zhao X."/>
            <person name="He X."/>
            <person name="Zhang G.Q."/>
            <person name="Liu Z.J."/>
            <person name="Xu Q."/>
        </authorList>
    </citation>
    <scope>NUCLEOTIDE SEQUENCE [LARGE SCALE GENOMIC DNA]</scope>
    <source>
        <strain evidence="4">GZMU011</strain>
    </source>
</reference>
<organism evidence="4 5">
    <name type="scientific">Dendrobium thyrsiflorum</name>
    <name type="common">Pinecone-like raceme dendrobium</name>
    <name type="synonym">Orchid</name>
    <dbReference type="NCBI Taxonomy" id="117978"/>
    <lineage>
        <taxon>Eukaryota</taxon>
        <taxon>Viridiplantae</taxon>
        <taxon>Streptophyta</taxon>
        <taxon>Embryophyta</taxon>
        <taxon>Tracheophyta</taxon>
        <taxon>Spermatophyta</taxon>
        <taxon>Magnoliopsida</taxon>
        <taxon>Liliopsida</taxon>
        <taxon>Asparagales</taxon>
        <taxon>Orchidaceae</taxon>
        <taxon>Epidendroideae</taxon>
        <taxon>Malaxideae</taxon>
        <taxon>Dendrobiinae</taxon>
        <taxon>Dendrobium</taxon>
    </lineage>
</organism>
<dbReference type="SUPFAM" id="SSF54928">
    <property type="entry name" value="RNA-binding domain, RBD"/>
    <property type="match status" value="1"/>
</dbReference>
<name>A0ABD0VLY3_DENTH</name>
<evidence type="ECO:0000313" key="5">
    <source>
        <dbReference type="Proteomes" id="UP001552299"/>
    </source>
</evidence>
<evidence type="ECO:0000256" key="1">
    <source>
        <dbReference type="ARBA" id="ARBA00022884"/>
    </source>
</evidence>
<evidence type="ECO:0000256" key="2">
    <source>
        <dbReference type="PROSITE-ProRule" id="PRU00176"/>
    </source>
</evidence>
<dbReference type="InterPro" id="IPR012677">
    <property type="entry name" value="Nucleotide-bd_a/b_plait_sf"/>
</dbReference>
<keyword evidence="1 2" id="KW-0694">RNA-binding</keyword>
<gene>
    <name evidence="4" type="ORF">M5K25_003993</name>
</gene>
<accession>A0ABD0VLY3</accession>
<dbReference type="InterPro" id="IPR035979">
    <property type="entry name" value="RBD_domain_sf"/>
</dbReference>
<dbReference type="AlphaFoldDB" id="A0ABD0VLY3"/>
<dbReference type="Gene3D" id="3.30.70.330">
    <property type="match status" value="1"/>
</dbReference>
<proteinExistence type="predicted"/>
<sequence>MLRITSCKKLSNLAIPLLRGAKVVTDRATGRSKGYGFVKFRDLNEQPHAMTDMNRAFCSSRPMRIGPASNKNNAGIQQQNPTKEEALQMLNGTPLGGQNIRLSWGRTPANKQSQQEPNQWNCNYYGYSQGYNAYGYAPLQQDPNIYAYA</sequence>
<feature type="domain" description="RRM" evidence="3">
    <location>
        <begin position="18"/>
        <end position="70"/>
    </location>
</feature>
<protein>
    <recommendedName>
        <fullName evidence="3">RRM domain-containing protein</fullName>
    </recommendedName>
</protein>
<keyword evidence="5" id="KW-1185">Reference proteome</keyword>
<dbReference type="InterPro" id="IPR050825">
    <property type="entry name" value="RBM42_RBP45_47-like"/>
</dbReference>
<dbReference type="PANTHER" id="PTHR47640">
    <property type="entry name" value="TRNA SELENOCYSTEINE 1-ASSOCIATED PROTEIN 1-RELATED-RELATED"/>
    <property type="match status" value="1"/>
</dbReference>
<dbReference type="InterPro" id="IPR000504">
    <property type="entry name" value="RRM_dom"/>
</dbReference>
<dbReference type="EMBL" id="JANQDX010000004">
    <property type="protein sequence ID" value="KAL0925628.1"/>
    <property type="molecule type" value="Genomic_DNA"/>
</dbReference>
<comment type="caution">
    <text evidence="4">The sequence shown here is derived from an EMBL/GenBank/DDBJ whole genome shotgun (WGS) entry which is preliminary data.</text>
</comment>
<evidence type="ECO:0000259" key="3">
    <source>
        <dbReference type="PROSITE" id="PS50102"/>
    </source>
</evidence>
<dbReference type="PROSITE" id="PS50102">
    <property type="entry name" value="RRM"/>
    <property type="match status" value="1"/>
</dbReference>
<evidence type="ECO:0000313" key="4">
    <source>
        <dbReference type="EMBL" id="KAL0925628.1"/>
    </source>
</evidence>
<dbReference type="PANTHER" id="PTHR47640:SF48">
    <property type="entry name" value="POLYADENYLATE-BINDING PROTEIN RBP45B"/>
    <property type="match status" value="1"/>
</dbReference>
<dbReference type="Pfam" id="PF00076">
    <property type="entry name" value="RRM_1"/>
    <property type="match status" value="1"/>
</dbReference>